<dbReference type="Pfam" id="PF24517">
    <property type="entry name" value="CBM96"/>
    <property type="match status" value="1"/>
</dbReference>
<feature type="domain" description="Carbohydrate-binding module family 96" evidence="6">
    <location>
        <begin position="37"/>
        <end position="135"/>
    </location>
</feature>
<evidence type="ECO:0000313" key="7">
    <source>
        <dbReference type="EMBL" id="TWT78209.1"/>
    </source>
</evidence>
<evidence type="ECO:0000313" key="8">
    <source>
        <dbReference type="Proteomes" id="UP000318478"/>
    </source>
</evidence>
<dbReference type="GO" id="GO:0005576">
    <property type="term" value="C:extracellular region"/>
    <property type="evidence" value="ECO:0007669"/>
    <property type="project" value="UniProtKB-SubCell"/>
</dbReference>
<evidence type="ECO:0000259" key="5">
    <source>
        <dbReference type="Pfam" id="PF07589"/>
    </source>
</evidence>
<dbReference type="RefSeq" id="WP_146585193.1">
    <property type="nucleotide sequence ID" value="NZ_SJPO01000002.1"/>
</dbReference>
<dbReference type="NCBIfam" id="TIGR02595">
    <property type="entry name" value="PEP_CTERM"/>
    <property type="match status" value="1"/>
</dbReference>
<feature type="domain" description="Ice-binding protein C-terminal" evidence="5">
    <location>
        <begin position="232"/>
        <end position="253"/>
    </location>
</feature>
<evidence type="ECO:0000256" key="2">
    <source>
        <dbReference type="ARBA" id="ARBA00022525"/>
    </source>
</evidence>
<sequence precursor="true">MISRPRRPLSLRGAALFSVSCLAILAIQGGPTLAAVINVADDTWVREDDADSNRNGNDQMNARTDIDADDNDVILLRFPTAGLPSGISGVSLDLFWQRSDSGASNTLKLYGLNETDPDETSWDETTVTYNNAPGLIPDGMDPTAETAAMASYDEVQDLDTANLTLLVADQLYGPQVTNEKYSFSSAALDAFLNADTNGEVTFLILRGNESTSGNQARFWPKESGPGAVLSYVPEPASLGLLALAAAALAGRRRSA</sequence>
<keyword evidence="3 4" id="KW-0732">Signal</keyword>
<dbReference type="NCBIfam" id="NF033679">
    <property type="entry name" value="DNRLRE_dom"/>
    <property type="match status" value="1"/>
</dbReference>
<feature type="chain" id="PRO_5022701535" evidence="4">
    <location>
        <begin position="35"/>
        <end position="255"/>
    </location>
</feature>
<reference evidence="7 8" key="1">
    <citation type="submission" date="2019-02" db="EMBL/GenBank/DDBJ databases">
        <title>Deep-cultivation of Planctomycetes and their phenomic and genomic characterization uncovers novel biology.</title>
        <authorList>
            <person name="Wiegand S."/>
            <person name="Jogler M."/>
            <person name="Boedeker C."/>
            <person name="Pinto D."/>
            <person name="Vollmers J."/>
            <person name="Rivas-Marin E."/>
            <person name="Kohn T."/>
            <person name="Peeters S.H."/>
            <person name="Heuer A."/>
            <person name="Rast P."/>
            <person name="Oberbeckmann S."/>
            <person name="Bunk B."/>
            <person name="Jeske O."/>
            <person name="Meyerdierks A."/>
            <person name="Storesund J.E."/>
            <person name="Kallscheuer N."/>
            <person name="Luecker S."/>
            <person name="Lage O.M."/>
            <person name="Pohl T."/>
            <person name="Merkel B.J."/>
            <person name="Hornburger P."/>
            <person name="Mueller R.-W."/>
            <person name="Bruemmer F."/>
            <person name="Labrenz M."/>
            <person name="Spormann A.M."/>
            <person name="Op Den Camp H."/>
            <person name="Overmann J."/>
            <person name="Amann R."/>
            <person name="Jetten M.S.M."/>
            <person name="Mascher T."/>
            <person name="Medema M.H."/>
            <person name="Devos D.P."/>
            <person name="Kaster A.-K."/>
            <person name="Ovreas L."/>
            <person name="Rohde M."/>
            <person name="Galperin M.Y."/>
            <person name="Jogler C."/>
        </authorList>
    </citation>
    <scope>NUCLEOTIDE SEQUENCE [LARGE SCALE GENOMIC DNA]</scope>
    <source>
        <strain evidence="7 8">Pla123a</strain>
    </source>
</reference>
<comment type="caution">
    <text evidence="7">The sequence shown here is derived from an EMBL/GenBank/DDBJ whole genome shotgun (WGS) entry which is preliminary data.</text>
</comment>
<name>A0A5C5YTA3_9BACT</name>
<dbReference type="Pfam" id="PF07589">
    <property type="entry name" value="PEP-CTERM"/>
    <property type="match status" value="1"/>
</dbReference>
<dbReference type="EMBL" id="SJPO01000002">
    <property type="protein sequence ID" value="TWT78209.1"/>
    <property type="molecule type" value="Genomic_DNA"/>
</dbReference>
<dbReference type="OrthoDB" id="266705at2"/>
<evidence type="ECO:0000256" key="4">
    <source>
        <dbReference type="SAM" id="SignalP"/>
    </source>
</evidence>
<evidence type="ECO:0000259" key="6">
    <source>
        <dbReference type="Pfam" id="PF24517"/>
    </source>
</evidence>
<feature type="signal peptide" evidence="4">
    <location>
        <begin position="1"/>
        <end position="34"/>
    </location>
</feature>
<organism evidence="7 8">
    <name type="scientific">Posidoniimonas polymericola</name>
    <dbReference type="NCBI Taxonomy" id="2528002"/>
    <lineage>
        <taxon>Bacteria</taxon>
        <taxon>Pseudomonadati</taxon>
        <taxon>Planctomycetota</taxon>
        <taxon>Planctomycetia</taxon>
        <taxon>Pirellulales</taxon>
        <taxon>Lacipirellulaceae</taxon>
        <taxon>Posidoniimonas</taxon>
    </lineage>
</organism>
<gene>
    <name evidence="7" type="ORF">Pla123a_09990</name>
</gene>
<dbReference type="AlphaFoldDB" id="A0A5C5YTA3"/>
<accession>A0A5C5YTA3</accession>
<proteinExistence type="predicted"/>
<dbReference type="InterPro" id="IPR013424">
    <property type="entry name" value="Ice-binding_C"/>
</dbReference>
<evidence type="ECO:0000256" key="3">
    <source>
        <dbReference type="ARBA" id="ARBA00022729"/>
    </source>
</evidence>
<evidence type="ECO:0000256" key="1">
    <source>
        <dbReference type="ARBA" id="ARBA00004613"/>
    </source>
</evidence>
<protein>
    <submittedName>
        <fullName evidence="7">Uncharacterized protein</fullName>
    </submittedName>
</protein>
<dbReference type="Proteomes" id="UP000318478">
    <property type="component" value="Unassembled WGS sequence"/>
</dbReference>
<keyword evidence="2" id="KW-0964">Secreted</keyword>
<dbReference type="InterPro" id="IPR055372">
    <property type="entry name" value="CBM96"/>
</dbReference>
<comment type="subcellular location">
    <subcellularLocation>
        <location evidence="1">Secreted</location>
    </subcellularLocation>
</comment>
<keyword evidence="8" id="KW-1185">Reference proteome</keyword>